<feature type="transmembrane region" description="Helical" evidence="1">
    <location>
        <begin position="87"/>
        <end position="109"/>
    </location>
</feature>
<feature type="transmembrane region" description="Helical" evidence="1">
    <location>
        <begin position="225"/>
        <end position="243"/>
    </location>
</feature>
<keyword evidence="3" id="KW-1185">Reference proteome</keyword>
<dbReference type="AlphaFoldDB" id="F0QU27"/>
<dbReference type="eggNOG" id="arCOG07388">
    <property type="taxonomic scope" value="Archaea"/>
</dbReference>
<dbReference type="GeneID" id="10289261"/>
<feature type="transmembrane region" description="Helical" evidence="1">
    <location>
        <begin position="9"/>
        <end position="31"/>
    </location>
</feature>
<feature type="transmembrane region" description="Helical" evidence="1">
    <location>
        <begin position="121"/>
        <end position="144"/>
    </location>
</feature>
<feature type="transmembrane region" description="Helical" evidence="1">
    <location>
        <begin position="304"/>
        <end position="323"/>
    </location>
</feature>
<name>F0QU27_VULM7</name>
<feature type="transmembrane region" description="Helical" evidence="1">
    <location>
        <begin position="255"/>
        <end position="277"/>
    </location>
</feature>
<dbReference type="EMBL" id="CP002529">
    <property type="protein sequence ID" value="ADY01813.1"/>
    <property type="molecule type" value="Genomic_DNA"/>
</dbReference>
<proteinExistence type="predicted"/>
<dbReference type="RefSeq" id="WP_013604975.1">
    <property type="nucleotide sequence ID" value="NC_015151.1"/>
</dbReference>
<feature type="transmembrane region" description="Helical" evidence="1">
    <location>
        <begin position="156"/>
        <end position="181"/>
    </location>
</feature>
<protein>
    <submittedName>
        <fullName evidence="2">Uncharacterized protein</fullName>
    </submittedName>
</protein>
<feature type="transmembrane region" description="Helical" evidence="1">
    <location>
        <begin position="51"/>
        <end position="75"/>
    </location>
</feature>
<keyword evidence="1" id="KW-0472">Membrane</keyword>
<feature type="transmembrane region" description="Helical" evidence="1">
    <location>
        <begin position="443"/>
        <end position="466"/>
    </location>
</feature>
<accession>F0QU27</accession>
<organism evidence="2 3">
    <name type="scientific">Vulcanisaeta moutnovskia (strain 768-28)</name>
    <dbReference type="NCBI Taxonomy" id="985053"/>
    <lineage>
        <taxon>Archaea</taxon>
        <taxon>Thermoproteota</taxon>
        <taxon>Thermoprotei</taxon>
        <taxon>Thermoproteales</taxon>
        <taxon>Thermoproteaceae</taxon>
        <taxon>Vulcanisaeta</taxon>
    </lineage>
</organism>
<evidence type="ECO:0000313" key="3">
    <source>
        <dbReference type="Proteomes" id="UP000007485"/>
    </source>
</evidence>
<feature type="transmembrane region" description="Helical" evidence="1">
    <location>
        <begin position="335"/>
        <end position="356"/>
    </location>
</feature>
<feature type="transmembrane region" description="Helical" evidence="1">
    <location>
        <begin position="418"/>
        <end position="437"/>
    </location>
</feature>
<feature type="transmembrane region" description="Helical" evidence="1">
    <location>
        <begin position="388"/>
        <end position="406"/>
    </location>
</feature>
<reference evidence="2 3" key="1">
    <citation type="journal article" date="2011" name="J. Bacteriol.">
        <title>Complete genome sequence of 'Vulcanisaeta moutnovskia' strain 768-28, a novel member of the hyperthermophilic crenarchaeal genus vulcanisaeta.</title>
        <authorList>
            <person name="Gumerov V.M."/>
            <person name="Mardanov A.V."/>
            <person name="Beletsky A.V."/>
            <person name="Prokofeva M.I."/>
            <person name="Bonch-Osmolovskaya E.A."/>
            <person name="Ravin N.V."/>
            <person name="Skryabin K.G."/>
        </authorList>
    </citation>
    <scope>NUCLEOTIDE SEQUENCE [LARGE SCALE GENOMIC DNA]</scope>
    <source>
        <strain evidence="2 3">768-28</strain>
    </source>
</reference>
<dbReference type="KEGG" id="vmo:VMUT_1609"/>
<keyword evidence="1" id="KW-0812">Transmembrane</keyword>
<keyword evidence="1" id="KW-1133">Transmembrane helix</keyword>
<evidence type="ECO:0000256" key="1">
    <source>
        <dbReference type="SAM" id="Phobius"/>
    </source>
</evidence>
<dbReference type="Proteomes" id="UP000007485">
    <property type="component" value="Chromosome"/>
</dbReference>
<dbReference type="OrthoDB" id="56788at2157"/>
<sequence length="478" mass="52299">MKIPTCKFVLVWAFSWALGLTALVPIVNYLTPLLNPAYNNAYTPDVYWRLVLYWHGMIFMPLIISLSALGCSIFGLYKEEMGFPGRLIKESILIGGPIAIVLAGIGGLFDIYDRFIFGIPLWTQITAFLIGDEIAIALIVAFIAKAFKARLSSLKIIYLFMAYAVFLTLISAILGHIAGWITWFGPWPSFVASYINQTMYPVLGFYNVTTVITWTENVTSSHSHLMLPVIMAGIVVLVAYVYGLLGTSISRRVKYLTYAGIAIMAGAMLAATVIYIISGVGNYSIPTLFSSGPNDINGLAMDDVITGTIGWGALLILVAFIGYAKANRRLNDPFIISLITAAILIYLTIPVTGYWIEFHETFYGAAGALPSAPGAAFDAAYTRFHQDFGFFLLPALITAIVTFEVFRISGRDRVLIGYLFTTGEIISFIAGELYSMVFISQSLLILAGFGLALMAVGGIMGIRYIIKYGTACPEIPWS</sequence>
<dbReference type="HOGENOM" id="CLU_570642_0_0_2"/>
<gene>
    <name evidence="2" type="ordered locus">VMUT_1609</name>
</gene>
<evidence type="ECO:0000313" key="2">
    <source>
        <dbReference type="EMBL" id="ADY01813.1"/>
    </source>
</evidence>